<evidence type="ECO:0000256" key="6">
    <source>
        <dbReference type="ARBA" id="ARBA00023015"/>
    </source>
</evidence>
<evidence type="ECO:0000256" key="10">
    <source>
        <dbReference type="ARBA" id="ARBA00023242"/>
    </source>
</evidence>
<evidence type="ECO:0000313" key="16">
    <source>
        <dbReference type="Proteomes" id="UP000837857"/>
    </source>
</evidence>
<keyword evidence="16" id="KW-1185">Reference proteome</keyword>
<evidence type="ECO:0000313" key="15">
    <source>
        <dbReference type="EMBL" id="CAH2062396.1"/>
    </source>
</evidence>
<keyword evidence="11" id="KW-0131">Cell cycle</keyword>
<evidence type="ECO:0000256" key="11">
    <source>
        <dbReference type="ARBA" id="ARBA00023306"/>
    </source>
</evidence>
<evidence type="ECO:0000256" key="7">
    <source>
        <dbReference type="ARBA" id="ARBA00023054"/>
    </source>
</evidence>
<dbReference type="PANTHER" id="PTHR46600">
    <property type="entry name" value="THAP DOMAIN-CONTAINING"/>
    <property type="match status" value="1"/>
</dbReference>
<comment type="similarity">
    <text evidence="2">Belongs to the THAP1 family.</text>
</comment>
<keyword evidence="9" id="KW-0804">Transcription</keyword>
<dbReference type="InterPro" id="IPR026516">
    <property type="entry name" value="THAP1/10"/>
</dbReference>
<name>A0ABN8ISQ1_9NEOP</name>
<dbReference type="EMBL" id="OW152841">
    <property type="protein sequence ID" value="CAH2062396.1"/>
    <property type="molecule type" value="Genomic_DNA"/>
</dbReference>
<dbReference type="PANTHER" id="PTHR46600:SF1">
    <property type="entry name" value="THAP DOMAIN-CONTAINING PROTEIN 1"/>
    <property type="match status" value="1"/>
</dbReference>
<keyword evidence="10" id="KW-0539">Nucleus</keyword>
<evidence type="ECO:0000256" key="12">
    <source>
        <dbReference type="PROSITE-ProRule" id="PRU00309"/>
    </source>
</evidence>
<feature type="non-terminal residue" evidence="15">
    <location>
        <position position="203"/>
    </location>
</feature>
<dbReference type="PROSITE" id="PS50950">
    <property type="entry name" value="ZF_THAP"/>
    <property type="match status" value="1"/>
</dbReference>
<proteinExistence type="inferred from homology"/>
<reference evidence="15" key="1">
    <citation type="submission" date="2022-03" db="EMBL/GenBank/DDBJ databases">
        <authorList>
            <person name="Martin H S."/>
        </authorList>
    </citation>
    <scope>NUCLEOTIDE SEQUENCE</scope>
</reference>
<evidence type="ECO:0000256" key="3">
    <source>
        <dbReference type="ARBA" id="ARBA00022723"/>
    </source>
</evidence>
<dbReference type="InterPro" id="IPR006612">
    <property type="entry name" value="THAP_Znf"/>
</dbReference>
<evidence type="ECO:0000256" key="4">
    <source>
        <dbReference type="ARBA" id="ARBA00022771"/>
    </source>
</evidence>
<dbReference type="SMART" id="SM00980">
    <property type="entry name" value="THAP"/>
    <property type="match status" value="1"/>
</dbReference>
<evidence type="ECO:0000259" key="14">
    <source>
        <dbReference type="PROSITE" id="PS50950"/>
    </source>
</evidence>
<gene>
    <name evidence="15" type="ORF">IPOD504_LOCUS11941</name>
</gene>
<feature type="compositionally biased region" description="Polar residues" evidence="13">
    <location>
        <begin position="192"/>
        <end position="203"/>
    </location>
</feature>
<keyword evidence="7" id="KW-0175">Coiled coil</keyword>
<sequence>MSMSRKKCCVPGCIGSEKSHQTMHLFPNPIKDRERFSQWVLSIGGNIIGLQNEDIYKHRSVCHVHFEEKYCCRNNRLSKIAVPTLHLPGPISLPQFTFGERRPLGQIENYSSPIKTLAATSTFAASSSSVLSTCPSAYKIMKENIDPVKKQPQLDKNDLQPEKKELLQQIWGILQTRRKPEIGRRCTKAPESIQNNGSPCDGD</sequence>
<feature type="domain" description="THAP-type" evidence="14">
    <location>
        <begin position="3"/>
        <end position="86"/>
    </location>
</feature>
<keyword evidence="8 12" id="KW-0238">DNA-binding</keyword>
<keyword evidence="6" id="KW-0805">Transcription regulation</keyword>
<keyword evidence="4 12" id="KW-0863">Zinc-finger</keyword>
<keyword evidence="3" id="KW-0479">Metal-binding</keyword>
<organism evidence="15 16">
    <name type="scientific">Iphiclides podalirius</name>
    <name type="common">scarce swallowtail</name>
    <dbReference type="NCBI Taxonomy" id="110791"/>
    <lineage>
        <taxon>Eukaryota</taxon>
        <taxon>Metazoa</taxon>
        <taxon>Ecdysozoa</taxon>
        <taxon>Arthropoda</taxon>
        <taxon>Hexapoda</taxon>
        <taxon>Insecta</taxon>
        <taxon>Pterygota</taxon>
        <taxon>Neoptera</taxon>
        <taxon>Endopterygota</taxon>
        <taxon>Lepidoptera</taxon>
        <taxon>Glossata</taxon>
        <taxon>Ditrysia</taxon>
        <taxon>Papilionoidea</taxon>
        <taxon>Papilionidae</taxon>
        <taxon>Papilioninae</taxon>
        <taxon>Iphiclides</taxon>
    </lineage>
</organism>
<protein>
    <recommendedName>
        <fullName evidence="14">THAP-type domain-containing protein</fullName>
    </recommendedName>
</protein>
<dbReference type="SUPFAM" id="SSF57716">
    <property type="entry name" value="Glucocorticoid receptor-like (DNA-binding domain)"/>
    <property type="match status" value="1"/>
</dbReference>
<accession>A0ABN8ISQ1</accession>
<feature type="region of interest" description="Disordered" evidence="13">
    <location>
        <begin position="184"/>
        <end position="203"/>
    </location>
</feature>
<dbReference type="SMART" id="SM00692">
    <property type="entry name" value="DM3"/>
    <property type="match status" value="1"/>
</dbReference>
<comment type="subcellular location">
    <subcellularLocation>
        <location evidence="1">Nucleus</location>
        <location evidence="1">Nucleoplasm</location>
    </subcellularLocation>
</comment>
<evidence type="ECO:0000256" key="2">
    <source>
        <dbReference type="ARBA" id="ARBA00006177"/>
    </source>
</evidence>
<dbReference type="Proteomes" id="UP000837857">
    <property type="component" value="Chromosome 29"/>
</dbReference>
<evidence type="ECO:0000256" key="5">
    <source>
        <dbReference type="ARBA" id="ARBA00022833"/>
    </source>
</evidence>
<evidence type="ECO:0000256" key="13">
    <source>
        <dbReference type="SAM" id="MobiDB-lite"/>
    </source>
</evidence>
<keyword evidence="5" id="KW-0862">Zinc</keyword>
<evidence type="ECO:0000256" key="9">
    <source>
        <dbReference type="ARBA" id="ARBA00023163"/>
    </source>
</evidence>
<dbReference type="Pfam" id="PF05485">
    <property type="entry name" value="THAP"/>
    <property type="match status" value="1"/>
</dbReference>
<evidence type="ECO:0000256" key="1">
    <source>
        <dbReference type="ARBA" id="ARBA00004642"/>
    </source>
</evidence>
<evidence type="ECO:0000256" key="8">
    <source>
        <dbReference type="ARBA" id="ARBA00023125"/>
    </source>
</evidence>